<evidence type="ECO:0000313" key="4">
    <source>
        <dbReference type="Proteomes" id="UP000039865"/>
    </source>
</evidence>
<dbReference type="OrthoDB" id="418498at2759"/>
<sequence>MDCCCYFDILAIILGAYVLIPKILEIVEVINHSFMFKQYDIKTRYYGKDSWALITGCTSGIGEEIAHRLGSFGFNLILVSRIADFAKNGETLELYDDIYNKIKDLDLAILVNNAGVNTRNYIKDTPLKDIMEMVIVNTYPYTFLTHKLLSKLKERQSKSAIITISSSITVNPAAFDAIYGCTKIFELFTMEGLRLENKDQKNLDFLIINPAYVSTNNARLHPGSQVETTQTFVDSLFKALGNTQMTFGTPKHCINGFVLKLMSGLTANFNAYHFLSERIISKLANQMWEKRT</sequence>
<keyword evidence="4" id="KW-1185">Reference proteome</keyword>
<dbReference type="GO" id="GO:0016491">
    <property type="term" value="F:oxidoreductase activity"/>
    <property type="evidence" value="ECO:0007669"/>
    <property type="project" value="UniProtKB-KW"/>
</dbReference>
<dbReference type="EMBL" id="CCKQ01016848">
    <property type="protein sequence ID" value="CDW88728.1"/>
    <property type="molecule type" value="Genomic_DNA"/>
</dbReference>
<dbReference type="GO" id="GO:0030497">
    <property type="term" value="P:fatty acid elongation"/>
    <property type="evidence" value="ECO:0007669"/>
    <property type="project" value="TreeGrafter"/>
</dbReference>
<reference evidence="3 4" key="1">
    <citation type="submission" date="2014-06" db="EMBL/GenBank/DDBJ databases">
        <authorList>
            <person name="Swart Estienne"/>
        </authorList>
    </citation>
    <scope>NUCLEOTIDE SEQUENCE [LARGE SCALE GENOMIC DNA]</scope>
    <source>
        <strain evidence="3 4">130c</strain>
    </source>
</reference>
<protein>
    <submittedName>
        <fullName evidence="3">Short chain dehydrogenase reductase family protein</fullName>
    </submittedName>
</protein>
<evidence type="ECO:0000313" key="3">
    <source>
        <dbReference type="EMBL" id="CDW88728.1"/>
    </source>
</evidence>
<dbReference type="AlphaFoldDB" id="A0A078B5B2"/>
<dbReference type="FunCoup" id="A0A078B5B2">
    <property type="interactions" value="74"/>
</dbReference>
<dbReference type="PRINTS" id="PR00081">
    <property type="entry name" value="GDHRDH"/>
</dbReference>
<dbReference type="SUPFAM" id="SSF51735">
    <property type="entry name" value="NAD(P)-binding Rossmann-fold domains"/>
    <property type="match status" value="1"/>
</dbReference>
<keyword evidence="2" id="KW-0560">Oxidoreductase</keyword>
<dbReference type="PANTHER" id="PTHR43086">
    <property type="entry name" value="VERY-LONG-CHAIN 3-OXOOACYL-COA REDUCTASE"/>
    <property type="match status" value="1"/>
</dbReference>
<evidence type="ECO:0000256" key="2">
    <source>
        <dbReference type="ARBA" id="ARBA00023002"/>
    </source>
</evidence>
<keyword evidence="1" id="KW-0521">NADP</keyword>
<dbReference type="Gene3D" id="3.40.50.720">
    <property type="entry name" value="NAD(P)-binding Rossmann-like Domain"/>
    <property type="match status" value="1"/>
</dbReference>
<dbReference type="Pfam" id="PF00106">
    <property type="entry name" value="adh_short"/>
    <property type="match status" value="1"/>
</dbReference>
<dbReference type="PANTHER" id="PTHR43086:SF2">
    <property type="entry name" value="HYDROXYSTEROID DEHYDROGENASE-LIKE PROTEIN 1"/>
    <property type="match status" value="1"/>
</dbReference>
<dbReference type="InterPro" id="IPR002347">
    <property type="entry name" value="SDR_fam"/>
</dbReference>
<dbReference type="OMA" id="IMEMVIV"/>
<accession>A0A078B5B2</accession>
<dbReference type="Proteomes" id="UP000039865">
    <property type="component" value="Unassembled WGS sequence"/>
</dbReference>
<dbReference type="InParanoid" id="A0A078B5B2"/>
<organism evidence="3 4">
    <name type="scientific">Stylonychia lemnae</name>
    <name type="common">Ciliate</name>
    <dbReference type="NCBI Taxonomy" id="5949"/>
    <lineage>
        <taxon>Eukaryota</taxon>
        <taxon>Sar</taxon>
        <taxon>Alveolata</taxon>
        <taxon>Ciliophora</taxon>
        <taxon>Intramacronucleata</taxon>
        <taxon>Spirotrichea</taxon>
        <taxon>Stichotrichia</taxon>
        <taxon>Sporadotrichida</taxon>
        <taxon>Oxytrichidae</taxon>
        <taxon>Stylonychinae</taxon>
        <taxon>Stylonychia</taxon>
    </lineage>
</organism>
<evidence type="ECO:0000256" key="1">
    <source>
        <dbReference type="ARBA" id="ARBA00022857"/>
    </source>
</evidence>
<dbReference type="InterPro" id="IPR036291">
    <property type="entry name" value="NAD(P)-bd_dom_sf"/>
</dbReference>
<gene>
    <name evidence="3" type="primary">Contig3532.g3770</name>
    <name evidence="3" type="ORF">STYLEM_17852</name>
</gene>
<dbReference type="GO" id="GO:0005783">
    <property type="term" value="C:endoplasmic reticulum"/>
    <property type="evidence" value="ECO:0007669"/>
    <property type="project" value="TreeGrafter"/>
</dbReference>
<name>A0A078B5B2_STYLE</name>
<proteinExistence type="predicted"/>